<evidence type="ECO:0000256" key="5">
    <source>
        <dbReference type="ARBA" id="ARBA00022485"/>
    </source>
</evidence>
<dbReference type="PANTHER" id="PTHR22976:SF2">
    <property type="entry name" value="BIOTIN SYNTHASE, MITOCHONDRIAL"/>
    <property type="match status" value="1"/>
</dbReference>
<comment type="cofactor">
    <cofactor evidence="14 15">
        <name>[4Fe-4S] cluster</name>
        <dbReference type="ChEBI" id="CHEBI:49883"/>
    </cofactor>
    <text evidence="14 15">Binds 1 [4Fe-4S] cluster. The cluster is coordinated with 3 cysteines and an exchangeable S-adenosyl-L-methionine.</text>
</comment>
<dbReference type="EMBL" id="SJPS01000005">
    <property type="protein sequence ID" value="TWU24592.1"/>
    <property type="molecule type" value="Genomic_DNA"/>
</dbReference>
<evidence type="ECO:0000256" key="9">
    <source>
        <dbReference type="ARBA" id="ARBA00022723"/>
    </source>
</evidence>
<dbReference type="NCBIfam" id="TIGR00433">
    <property type="entry name" value="bioB"/>
    <property type="match status" value="1"/>
</dbReference>
<keyword evidence="6 14" id="KW-0808">Transferase</keyword>
<dbReference type="InterPro" id="IPR013785">
    <property type="entry name" value="Aldolase_TIM"/>
</dbReference>
<feature type="binding site" evidence="14 15">
    <location>
        <position position="289"/>
    </location>
    <ligand>
        <name>[2Fe-2S] cluster</name>
        <dbReference type="ChEBI" id="CHEBI:190135"/>
    </ligand>
</feature>
<dbReference type="HAMAP" id="MF_01694">
    <property type="entry name" value="BioB"/>
    <property type="match status" value="1"/>
</dbReference>
<feature type="binding site" evidence="14 15">
    <location>
        <position position="127"/>
    </location>
    <ligand>
        <name>[2Fe-2S] cluster</name>
        <dbReference type="ChEBI" id="CHEBI:190135"/>
    </ligand>
</feature>
<dbReference type="UniPathway" id="UPA00078">
    <property type="reaction ID" value="UER00162"/>
</dbReference>
<dbReference type="AlphaFoldDB" id="A0A5C6CJQ2"/>
<dbReference type="GO" id="GO:0004076">
    <property type="term" value="F:biotin synthase activity"/>
    <property type="evidence" value="ECO:0007669"/>
    <property type="project" value="UniProtKB-UniRule"/>
</dbReference>
<evidence type="ECO:0000256" key="11">
    <source>
        <dbReference type="ARBA" id="ARBA00023004"/>
    </source>
</evidence>
<feature type="binding site" evidence="14 15">
    <location>
        <position position="159"/>
    </location>
    <ligand>
        <name>[2Fe-2S] cluster</name>
        <dbReference type="ChEBI" id="CHEBI:190135"/>
    </ligand>
</feature>
<dbReference type="RefSeq" id="WP_146451826.1">
    <property type="nucleotide sequence ID" value="NZ_SJPS01000005.1"/>
</dbReference>
<evidence type="ECO:0000256" key="14">
    <source>
        <dbReference type="HAMAP-Rule" id="MF_01694"/>
    </source>
</evidence>
<dbReference type="SFLD" id="SFLDG01278">
    <property type="entry name" value="biotin_synthase_like"/>
    <property type="match status" value="1"/>
</dbReference>
<evidence type="ECO:0000256" key="8">
    <source>
        <dbReference type="ARBA" id="ARBA00022714"/>
    </source>
</evidence>
<evidence type="ECO:0000256" key="13">
    <source>
        <dbReference type="ARBA" id="ARBA00051157"/>
    </source>
</evidence>
<proteinExistence type="inferred from homology"/>
<evidence type="ECO:0000313" key="17">
    <source>
        <dbReference type="EMBL" id="TWU24592.1"/>
    </source>
</evidence>
<evidence type="ECO:0000256" key="10">
    <source>
        <dbReference type="ARBA" id="ARBA00022756"/>
    </source>
</evidence>
<feature type="binding site" evidence="14 15">
    <location>
        <position position="219"/>
    </location>
    <ligand>
        <name>[2Fe-2S] cluster</name>
        <dbReference type="ChEBI" id="CHEBI:190135"/>
    </ligand>
</feature>
<evidence type="ECO:0000313" key="18">
    <source>
        <dbReference type="Proteomes" id="UP000318437"/>
    </source>
</evidence>
<sequence length="351" mass="38443">MTNAAPAKPSTTCQKSSVETTWQALATRVLKGDELSKSEAADVLACPDEEVLDLLHGAFRVRQHYFGKTVQLYFLMNAKSGLCPEDCSYCSQSKVSEAEIPRYNLLNREQILAGAQAAAERGAKTYCIVISARGPNEREMAAVEELIPAIKQHYKLDVCACLGLLTSEQAERLKACGVDRVNHNLNTGSEYYGEICSTHTYQDRIETLQAVRKAGMELCSGGIIGMGEAPRDVVDMALELRALGVESIPVNFLNPIEGTPLAGQTELTPNYCLKVLAMFRLVNPDREIRIAGGRELRLRSLQPLGLYAANSIFVGDYLTTKGQLPEADYAMIRDLGFEVTNESRPATTASR</sequence>
<comment type="subunit">
    <text evidence="3 14">Homodimer.</text>
</comment>
<dbReference type="Proteomes" id="UP000318437">
    <property type="component" value="Unassembled WGS sequence"/>
</dbReference>
<keyword evidence="11 14" id="KW-0408">Iron</keyword>
<comment type="cofactor">
    <cofactor evidence="15">
        <name>[2Fe-2S] cluster</name>
        <dbReference type="ChEBI" id="CHEBI:190135"/>
    </cofactor>
    <text evidence="15">Binds 1 [2Fe-2S] cluster. The cluster is coordinated with 3 cysteines and 1 arginine.</text>
</comment>
<keyword evidence="10 14" id="KW-0093">Biotin biosynthesis</keyword>
<keyword evidence="9 14" id="KW-0479">Metal-binding</keyword>
<evidence type="ECO:0000256" key="7">
    <source>
        <dbReference type="ARBA" id="ARBA00022691"/>
    </source>
</evidence>
<dbReference type="EC" id="2.8.1.6" evidence="4 14"/>
<keyword evidence="8 14" id="KW-0001">2Fe-2S</keyword>
<dbReference type="PANTHER" id="PTHR22976">
    <property type="entry name" value="BIOTIN SYNTHASE"/>
    <property type="match status" value="1"/>
</dbReference>
<evidence type="ECO:0000259" key="16">
    <source>
        <dbReference type="PROSITE" id="PS51918"/>
    </source>
</evidence>
<dbReference type="Pfam" id="PF04055">
    <property type="entry name" value="Radical_SAM"/>
    <property type="match status" value="1"/>
</dbReference>
<dbReference type="InterPro" id="IPR007197">
    <property type="entry name" value="rSAM"/>
</dbReference>
<evidence type="ECO:0000256" key="3">
    <source>
        <dbReference type="ARBA" id="ARBA00011738"/>
    </source>
</evidence>
<evidence type="ECO:0000256" key="2">
    <source>
        <dbReference type="ARBA" id="ARBA00010765"/>
    </source>
</evidence>
<evidence type="ECO:0000256" key="1">
    <source>
        <dbReference type="ARBA" id="ARBA00004942"/>
    </source>
</evidence>
<feature type="binding site" evidence="14 15">
    <location>
        <position position="83"/>
    </location>
    <ligand>
        <name>[4Fe-4S] cluster</name>
        <dbReference type="ChEBI" id="CHEBI:49883"/>
        <note>4Fe-4S-S-AdoMet</note>
    </ligand>
</feature>
<comment type="similarity">
    <text evidence="2 14">Belongs to the radical SAM superfamily. Biotin synthase family.</text>
</comment>
<gene>
    <name evidence="14 17" type="primary">bioB</name>
    <name evidence="17" type="ORF">Pla144_34770</name>
</gene>
<accession>A0A5C6CJQ2</accession>
<evidence type="ECO:0000256" key="15">
    <source>
        <dbReference type="PIRSR" id="PIRSR001619-1"/>
    </source>
</evidence>
<comment type="catalytic activity">
    <reaction evidence="13 14">
        <text>(4R,5S)-dethiobiotin + (sulfur carrier)-SH + 2 reduced [2Fe-2S]-[ferredoxin] + 2 S-adenosyl-L-methionine = (sulfur carrier)-H + biotin + 2 5'-deoxyadenosine + 2 L-methionine + 2 oxidized [2Fe-2S]-[ferredoxin]</text>
        <dbReference type="Rhea" id="RHEA:22060"/>
        <dbReference type="Rhea" id="RHEA-COMP:10000"/>
        <dbReference type="Rhea" id="RHEA-COMP:10001"/>
        <dbReference type="Rhea" id="RHEA-COMP:14737"/>
        <dbReference type="Rhea" id="RHEA-COMP:14739"/>
        <dbReference type="ChEBI" id="CHEBI:17319"/>
        <dbReference type="ChEBI" id="CHEBI:29917"/>
        <dbReference type="ChEBI" id="CHEBI:33737"/>
        <dbReference type="ChEBI" id="CHEBI:33738"/>
        <dbReference type="ChEBI" id="CHEBI:57586"/>
        <dbReference type="ChEBI" id="CHEBI:57844"/>
        <dbReference type="ChEBI" id="CHEBI:59789"/>
        <dbReference type="ChEBI" id="CHEBI:64428"/>
        <dbReference type="ChEBI" id="CHEBI:149473"/>
        <dbReference type="EC" id="2.8.1.6"/>
    </reaction>
</comment>
<dbReference type="Pfam" id="PF06968">
    <property type="entry name" value="BATS"/>
    <property type="match status" value="1"/>
</dbReference>
<evidence type="ECO:0000256" key="6">
    <source>
        <dbReference type="ARBA" id="ARBA00022679"/>
    </source>
</evidence>
<evidence type="ECO:0000256" key="4">
    <source>
        <dbReference type="ARBA" id="ARBA00012236"/>
    </source>
</evidence>
<keyword evidence="18" id="KW-1185">Reference proteome</keyword>
<feature type="domain" description="Radical SAM core" evidence="16">
    <location>
        <begin position="65"/>
        <end position="291"/>
    </location>
</feature>
<dbReference type="GO" id="GO:0009102">
    <property type="term" value="P:biotin biosynthetic process"/>
    <property type="evidence" value="ECO:0007669"/>
    <property type="project" value="UniProtKB-UniRule"/>
</dbReference>
<dbReference type="OrthoDB" id="9786826at2"/>
<dbReference type="SMART" id="SM00876">
    <property type="entry name" value="BATS"/>
    <property type="match status" value="1"/>
</dbReference>
<keyword evidence="12 14" id="KW-0411">Iron-sulfur</keyword>
<dbReference type="GO" id="GO:0051537">
    <property type="term" value="F:2 iron, 2 sulfur cluster binding"/>
    <property type="evidence" value="ECO:0007669"/>
    <property type="project" value="UniProtKB-KW"/>
</dbReference>
<dbReference type="SMART" id="SM00729">
    <property type="entry name" value="Elp3"/>
    <property type="match status" value="1"/>
</dbReference>
<keyword evidence="7 14" id="KW-0949">S-adenosyl-L-methionine</keyword>
<name>A0A5C6CJQ2_9BACT</name>
<dbReference type="PROSITE" id="PS51918">
    <property type="entry name" value="RADICAL_SAM"/>
    <property type="match status" value="1"/>
</dbReference>
<dbReference type="SFLD" id="SFLDG01060">
    <property type="entry name" value="BATS_domain_containing"/>
    <property type="match status" value="1"/>
</dbReference>
<feature type="binding site" evidence="14 15">
    <location>
        <position position="87"/>
    </location>
    <ligand>
        <name>[4Fe-4S] cluster</name>
        <dbReference type="ChEBI" id="CHEBI:49883"/>
        <note>4Fe-4S-S-AdoMet</note>
    </ligand>
</feature>
<comment type="function">
    <text evidence="14">Catalyzes the conversion of dethiobiotin (DTB) to biotin by the insertion of a sulfur atom into dethiobiotin via a radical-based mechanism.</text>
</comment>
<dbReference type="GO" id="GO:0051539">
    <property type="term" value="F:4 iron, 4 sulfur cluster binding"/>
    <property type="evidence" value="ECO:0007669"/>
    <property type="project" value="UniProtKB-KW"/>
</dbReference>
<dbReference type="SFLD" id="SFLDS00029">
    <property type="entry name" value="Radical_SAM"/>
    <property type="match status" value="1"/>
</dbReference>
<feature type="binding site" evidence="14 15">
    <location>
        <position position="90"/>
    </location>
    <ligand>
        <name>[4Fe-4S] cluster</name>
        <dbReference type="ChEBI" id="CHEBI:49883"/>
        <note>4Fe-4S-S-AdoMet</note>
    </ligand>
</feature>
<dbReference type="Gene3D" id="3.20.20.70">
    <property type="entry name" value="Aldolase class I"/>
    <property type="match status" value="1"/>
</dbReference>
<dbReference type="FunFam" id="3.20.20.70:FF:000026">
    <property type="entry name" value="Biotin synthase"/>
    <property type="match status" value="1"/>
</dbReference>
<dbReference type="InterPro" id="IPR006638">
    <property type="entry name" value="Elp3/MiaA/NifB-like_rSAM"/>
</dbReference>
<dbReference type="GO" id="GO:0005506">
    <property type="term" value="F:iron ion binding"/>
    <property type="evidence" value="ECO:0007669"/>
    <property type="project" value="UniProtKB-UniRule"/>
</dbReference>
<dbReference type="CDD" id="cd01335">
    <property type="entry name" value="Radical_SAM"/>
    <property type="match status" value="1"/>
</dbReference>
<dbReference type="InterPro" id="IPR010722">
    <property type="entry name" value="BATS_dom"/>
</dbReference>
<dbReference type="InterPro" id="IPR024177">
    <property type="entry name" value="Biotin_synthase"/>
</dbReference>
<protein>
    <recommendedName>
        <fullName evidence="4 14">Biotin synthase</fullName>
        <ecNumber evidence="4 14">2.8.1.6</ecNumber>
    </recommendedName>
</protein>
<comment type="pathway">
    <text evidence="1 14">Cofactor biosynthesis; biotin biosynthesis; biotin from 7,8-diaminononanoate: step 2/2.</text>
</comment>
<dbReference type="InterPro" id="IPR058240">
    <property type="entry name" value="rSAM_sf"/>
</dbReference>
<evidence type="ECO:0000256" key="12">
    <source>
        <dbReference type="ARBA" id="ARBA00023014"/>
    </source>
</evidence>
<organism evidence="17 18">
    <name type="scientific">Bythopirellula polymerisocia</name>
    <dbReference type="NCBI Taxonomy" id="2528003"/>
    <lineage>
        <taxon>Bacteria</taxon>
        <taxon>Pseudomonadati</taxon>
        <taxon>Planctomycetota</taxon>
        <taxon>Planctomycetia</taxon>
        <taxon>Pirellulales</taxon>
        <taxon>Lacipirellulaceae</taxon>
        <taxon>Bythopirellula</taxon>
    </lineage>
</organism>
<dbReference type="SUPFAM" id="SSF102114">
    <property type="entry name" value="Radical SAM enzymes"/>
    <property type="match status" value="1"/>
</dbReference>
<dbReference type="PIRSF" id="PIRSF001619">
    <property type="entry name" value="Biotin_synth"/>
    <property type="match status" value="1"/>
</dbReference>
<comment type="cofactor">
    <cofactor evidence="14">
        <name>[2Fe-2S] cluster</name>
        <dbReference type="ChEBI" id="CHEBI:190135"/>
    </cofactor>
    <text evidence="14">Binds 1 [2Fe-2S] cluster. The cluster is coordinated with 3 cysteines and 1 arginine.</text>
</comment>
<keyword evidence="5 14" id="KW-0004">4Fe-4S</keyword>
<reference evidence="17 18" key="1">
    <citation type="submission" date="2019-02" db="EMBL/GenBank/DDBJ databases">
        <title>Deep-cultivation of Planctomycetes and their phenomic and genomic characterization uncovers novel biology.</title>
        <authorList>
            <person name="Wiegand S."/>
            <person name="Jogler M."/>
            <person name="Boedeker C."/>
            <person name="Pinto D."/>
            <person name="Vollmers J."/>
            <person name="Rivas-Marin E."/>
            <person name="Kohn T."/>
            <person name="Peeters S.H."/>
            <person name="Heuer A."/>
            <person name="Rast P."/>
            <person name="Oberbeckmann S."/>
            <person name="Bunk B."/>
            <person name="Jeske O."/>
            <person name="Meyerdierks A."/>
            <person name="Storesund J.E."/>
            <person name="Kallscheuer N."/>
            <person name="Luecker S."/>
            <person name="Lage O.M."/>
            <person name="Pohl T."/>
            <person name="Merkel B.J."/>
            <person name="Hornburger P."/>
            <person name="Mueller R.-W."/>
            <person name="Bruemmer F."/>
            <person name="Labrenz M."/>
            <person name="Spormann A.M."/>
            <person name="Op Den Camp H."/>
            <person name="Overmann J."/>
            <person name="Amann R."/>
            <person name="Jetten M.S.M."/>
            <person name="Mascher T."/>
            <person name="Medema M.H."/>
            <person name="Devos D.P."/>
            <person name="Kaster A.-K."/>
            <person name="Ovreas L."/>
            <person name="Rohde M."/>
            <person name="Galperin M.Y."/>
            <person name="Jogler C."/>
        </authorList>
    </citation>
    <scope>NUCLEOTIDE SEQUENCE [LARGE SCALE GENOMIC DNA]</scope>
    <source>
        <strain evidence="17 18">Pla144</strain>
    </source>
</reference>
<dbReference type="InterPro" id="IPR002684">
    <property type="entry name" value="Biotin_synth/BioAB"/>
</dbReference>
<comment type="caution">
    <text evidence="17">The sequence shown here is derived from an EMBL/GenBank/DDBJ whole genome shotgun (WGS) entry which is preliminary data.</text>
</comment>